<keyword evidence="2" id="KW-1185">Reference proteome</keyword>
<reference evidence="1" key="1">
    <citation type="journal article" date="2015" name="PeerJ">
        <title>First genomic representation of candidate bacterial phylum KSB3 points to enhanced environmental sensing as a trigger of wastewater bulking.</title>
        <authorList>
            <person name="Sekiguchi Y."/>
            <person name="Ohashi A."/>
            <person name="Parks D.H."/>
            <person name="Yamauchi T."/>
            <person name="Tyson G.W."/>
            <person name="Hugenholtz P."/>
        </authorList>
    </citation>
    <scope>NUCLEOTIDE SEQUENCE [LARGE SCALE GENOMIC DNA]</scope>
</reference>
<dbReference type="Pfam" id="PF11848">
    <property type="entry name" value="DUF3368"/>
    <property type="match status" value="1"/>
</dbReference>
<dbReference type="HOGENOM" id="CLU_2341060_0_0_0"/>
<sequence>MLVISNTSPLYYLTLIGQNELLPKLFGYVFIPESVRAAFSHEFRDCSPSLEIPHRKTSSSQYKRVICEIQLNYLHETQHFGNISVELALELLTQSIS</sequence>
<gene>
    <name evidence="1" type="ORF">U14_01248</name>
</gene>
<dbReference type="EMBL" id="DF820455">
    <property type="protein sequence ID" value="GAK50023.1"/>
    <property type="molecule type" value="Genomic_DNA"/>
</dbReference>
<evidence type="ECO:0000313" key="1">
    <source>
        <dbReference type="EMBL" id="GAK50023.1"/>
    </source>
</evidence>
<dbReference type="Proteomes" id="UP000030700">
    <property type="component" value="Unassembled WGS sequence"/>
</dbReference>
<accession>A0A0S6VRZ0</accession>
<name>A0A0S6VRZ0_9BACT</name>
<dbReference type="STRING" id="1499966.U14_01248"/>
<dbReference type="AlphaFoldDB" id="A0A0S6VRZ0"/>
<organism evidence="1">
    <name type="scientific">Candidatus Moduliflexus flocculans</name>
    <dbReference type="NCBI Taxonomy" id="1499966"/>
    <lineage>
        <taxon>Bacteria</taxon>
        <taxon>Candidatus Moduliflexota</taxon>
        <taxon>Candidatus Moduliflexia</taxon>
        <taxon>Candidatus Moduliflexales</taxon>
        <taxon>Candidatus Moduliflexaceae</taxon>
    </lineage>
</organism>
<proteinExistence type="predicted"/>
<protein>
    <submittedName>
        <fullName evidence="1">Predicted nucleic acid-binding protein</fullName>
    </submittedName>
</protein>
<dbReference type="InterPro" id="IPR021799">
    <property type="entry name" value="PIN-like_prokaryotic"/>
</dbReference>
<evidence type="ECO:0000313" key="2">
    <source>
        <dbReference type="Proteomes" id="UP000030700"/>
    </source>
</evidence>